<accession>A0AAE1W0I6</accession>
<organism evidence="2 3">
    <name type="scientific">Sesamum angolense</name>
    <dbReference type="NCBI Taxonomy" id="2727404"/>
    <lineage>
        <taxon>Eukaryota</taxon>
        <taxon>Viridiplantae</taxon>
        <taxon>Streptophyta</taxon>
        <taxon>Embryophyta</taxon>
        <taxon>Tracheophyta</taxon>
        <taxon>Spermatophyta</taxon>
        <taxon>Magnoliopsida</taxon>
        <taxon>eudicotyledons</taxon>
        <taxon>Gunneridae</taxon>
        <taxon>Pentapetalae</taxon>
        <taxon>asterids</taxon>
        <taxon>lamiids</taxon>
        <taxon>Lamiales</taxon>
        <taxon>Pedaliaceae</taxon>
        <taxon>Sesamum</taxon>
    </lineage>
</organism>
<evidence type="ECO:0000259" key="1">
    <source>
        <dbReference type="Pfam" id="PF07727"/>
    </source>
</evidence>
<keyword evidence="3" id="KW-1185">Reference proteome</keyword>
<reference evidence="2" key="1">
    <citation type="submission" date="2020-06" db="EMBL/GenBank/DDBJ databases">
        <authorList>
            <person name="Li T."/>
            <person name="Hu X."/>
            <person name="Zhang T."/>
            <person name="Song X."/>
            <person name="Zhang H."/>
            <person name="Dai N."/>
            <person name="Sheng W."/>
            <person name="Hou X."/>
            <person name="Wei L."/>
        </authorList>
    </citation>
    <scope>NUCLEOTIDE SEQUENCE</scope>
    <source>
        <strain evidence="2">K16</strain>
        <tissue evidence="2">Leaf</tissue>
    </source>
</reference>
<proteinExistence type="predicted"/>
<sequence>MLLLGYWIPAVELTFAISYRCWKEAEDLSKDEMILKLGHGKTVAAEVVGSLSLVISDHIWIKLKTVYMFVGYLKETVGYYFYDPSERKTFVSRNTLYLKKGFLADNRWDKVLLEELSEAPQQNDATIFEPSVLTNGVPVLRKSTRESQPPKRPVGCKWIYKRKLGADGQVTAFKVRLVAKGYTQRSRVDFEKTYPPIAIAKLIRILFAIAAWLDVAYALNVTSRYQTCAGEVHWSAVKTILKYLKKTKDMFLIYSGGDLILESYSDASFTMTIPSPNQVLFKLNGGVVA</sequence>
<dbReference type="EMBL" id="JACGWL010000623">
    <property type="protein sequence ID" value="KAK4383004.1"/>
    <property type="molecule type" value="Genomic_DNA"/>
</dbReference>
<evidence type="ECO:0000313" key="3">
    <source>
        <dbReference type="Proteomes" id="UP001289374"/>
    </source>
</evidence>
<protein>
    <recommendedName>
        <fullName evidence="1">Reverse transcriptase Ty1/copia-type domain-containing protein</fullName>
    </recommendedName>
</protein>
<reference evidence="2" key="2">
    <citation type="journal article" date="2024" name="Plant">
        <title>Genomic evolution and insights into agronomic trait innovations of Sesamum species.</title>
        <authorList>
            <person name="Miao H."/>
            <person name="Wang L."/>
            <person name="Qu L."/>
            <person name="Liu H."/>
            <person name="Sun Y."/>
            <person name="Le M."/>
            <person name="Wang Q."/>
            <person name="Wei S."/>
            <person name="Zheng Y."/>
            <person name="Lin W."/>
            <person name="Duan Y."/>
            <person name="Cao H."/>
            <person name="Xiong S."/>
            <person name="Wang X."/>
            <person name="Wei L."/>
            <person name="Li C."/>
            <person name="Ma Q."/>
            <person name="Ju M."/>
            <person name="Zhao R."/>
            <person name="Li G."/>
            <person name="Mu C."/>
            <person name="Tian Q."/>
            <person name="Mei H."/>
            <person name="Zhang T."/>
            <person name="Gao T."/>
            <person name="Zhang H."/>
        </authorList>
    </citation>
    <scope>NUCLEOTIDE SEQUENCE</scope>
    <source>
        <strain evidence="2">K16</strain>
    </source>
</reference>
<gene>
    <name evidence="2" type="ORF">Sango_2818700</name>
</gene>
<dbReference type="Proteomes" id="UP001289374">
    <property type="component" value="Unassembled WGS sequence"/>
</dbReference>
<dbReference type="Pfam" id="PF07727">
    <property type="entry name" value="RVT_2"/>
    <property type="match status" value="1"/>
</dbReference>
<comment type="caution">
    <text evidence="2">The sequence shown here is derived from an EMBL/GenBank/DDBJ whole genome shotgun (WGS) entry which is preliminary data.</text>
</comment>
<evidence type="ECO:0000313" key="2">
    <source>
        <dbReference type="EMBL" id="KAK4383004.1"/>
    </source>
</evidence>
<feature type="domain" description="Reverse transcriptase Ty1/copia-type" evidence="1">
    <location>
        <begin position="151"/>
        <end position="223"/>
    </location>
</feature>
<dbReference type="AlphaFoldDB" id="A0AAE1W0I6"/>
<dbReference type="InterPro" id="IPR013103">
    <property type="entry name" value="RVT_2"/>
</dbReference>
<name>A0AAE1W0I6_9LAMI</name>